<dbReference type="HOGENOM" id="CLU_013929_4_3_1"/>
<accession>B8MIJ9</accession>
<evidence type="ECO:0000256" key="1">
    <source>
        <dbReference type="ARBA" id="ARBA00004123"/>
    </source>
</evidence>
<keyword evidence="2" id="KW-0238">DNA-binding</keyword>
<dbReference type="InterPro" id="IPR009057">
    <property type="entry name" value="Homeodomain-like_sf"/>
</dbReference>
<dbReference type="VEuPathDB" id="FungiDB:TSTA_045530"/>
<dbReference type="PANTHER" id="PTHR19303">
    <property type="entry name" value="TRANSPOSON"/>
    <property type="match status" value="1"/>
</dbReference>
<dbReference type="OMA" id="NINCETK"/>
<dbReference type="SUPFAM" id="SSF46689">
    <property type="entry name" value="Homeodomain-like"/>
    <property type="match status" value="1"/>
</dbReference>
<dbReference type="SMART" id="SM00674">
    <property type="entry name" value="CENPB"/>
    <property type="match status" value="1"/>
</dbReference>
<dbReference type="GO" id="GO:0003677">
    <property type="term" value="F:DNA binding"/>
    <property type="evidence" value="ECO:0007669"/>
    <property type="project" value="UniProtKB-KW"/>
</dbReference>
<evidence type="ECO:0000259" key="5">
    <source>
        <dbReference type="PROSITE" id="PS51253"/>
    </source>
</evidence>
<dbReference type="InterPro" id="IPR006600">
    <property type="entry name" value="HTH_CenpB_DNA-bd_dom"/>
</dbReference>
<feature type="region of interest" description="Disordered" evidence="4">
    <location>
        <begin position="395"/>
        <end position="415"/>
    </location>
</feature>
<feature type="region of interest" description="Disordered" evidence="4">
    <location>
        <begin position="476"/>
        <end position="495"/>
    </location>
</feature>
<dbReference type="Pfam" id="PF05225">
    <property type="entry name" value="HTH_psq"/>
    <property type="match status" value="1"/>
</dbReference>
<dbReference type="GeneID" id="8107540"/>
<dbReference type="Pfam" id="PF03221">
    <property type="entry name" value="HTH_Tnp_Tc5"/>
    <property type="match status" value="1"/>
</dbReference>
<dbReference type="InterPro" id="IPR050863">
    <property type="entry name" value="CenT-Element_Derived"/>
</dbReference>
<sequence>MPPIRKKDPLKSAQNEGKIELAISDLKNGRIRSIREAARIYTIPRTTLQDRLHGVPFQHAIRASNHKLAQFEEESLVKWVLDLTRRGLPPRHFLVRDMANYFLSQRGDQRVGDKWVYNLVQRRPEIESKFSQKYNYERAKCEDPKIIQGHFDRVRDIISEYGVLPEDIYNFDETGFAMGLCTAAKVITGSDRYAQPKLLQPGNREWVTAIEATNSTGWALPSYVIFKAKKNVRLGWFDELPDDWRINISDNGWTTDQIGLEWLKTHFIPLISGRTLGTYSMLILDGHGSHLTAEFDRTCTDHKIIPVCMPPHSSHLLQPLDVGCFAVLKRHYGQLVEQRMRLGFNHIDKIDFLTAFPQARTVAYKAQTIRNSFAATGLVPFNPDRVLQHLNIQLKTPTPPPSRSSNTQSSCLQTPQNIRQFVRQSTTINKRINERTGSLNQNQEINQAVIRLSKAYEILANDALLVRKENRDLRAAHEKEKQKRKRSNKQISIEQGITREEAQALVQGQVEASQAVTTTPAEPELPTSQAVRVTFRRGGRIAYVAGSLTDYVN</sequence>
<dbReference type="Pfam" id="PF03184">
    <property type="entry name" value="DDE_1"/>
    <property type="match status" value="1"/>
</dbReference>
<evidence type="ECO:0000256" key="2">
    <source>
        <dbReference type="ARBA" id="ARBA00023125"/>
    </source>
</evidence>
<reference evidence="7" key="1">
    <citation type="journal article" date="2015" name="Genome Announc.">
        <title>Genome sequence of the AIDS-associated pathogen Penicillium marneffei (ATCC18224) and its near taxonomic relative Talaromyces stipitatus (ATCC10500).</title>
        <authorList>
            <person name="Nierman W.C."/>
            <person name="Fedorova-Abrams N.D."/>
            <person name="Andrianopoulos A."/>
        </authorList>
    </citation>
    <scope>NUCLEOTIDE SEQUENCE [LARGE SCALE GENOMIC DNA]</scope>
    <source>
        <strain evidence="7">ATCC 10500 / CBS 375.48 / QM 6759 / NRRL 1006</strain>
    </source>
</reference>
<dbReference type="PhylomeDB" id="B8MIJ9"/>
<dbReference type="AlphaFoldDB" id="B8MIJ9"/>
<keyword evidence="7" id="KW-1185">Reference proteome</keyword>
<dbReference type="Proteomes" id="UP000001745">
    <property type="component" value="Unassembled WGS sequence"/>
</dbReference>
<dbReference type="Gene3D" id="1.10.10.60">
    <property type="entry name" value="Homeodomain-like"/>
    <property type="match status" value="1"/>
</dbReference>
<evidence type="ECO:0000256" key="3">
    <source>
        <dbReference type="ARBA" id="ARBA00023242"/>
    </source>
</evidence>
<dbReference type="InterPro" id="IPR004875">
    <property type="entry name" value="DDE_SF_endonuclease_dom"/>
</dbReference>
<name>B8MIJ9_TALSN</name>
<dbReference type="InParanoid" id="B8MIJ9"/>
<dbReference type="InterPro" id="IPR007889">
    <property type="entry name" value="HTH_Psq"/>
</dbReference>
<evidence type="ECO:0000256" key="4">
    <source>
        <dbReference type="SAM" id="MobiDB-lite"/>
    </source>
</evidence>
<protein>
    <submittedName>
        <fullName evidence="6">Pogo transposable element, putative</fullName>
    </submittedName>
</protein>
<keyword evidence="3" id="KW-0539">Nucleus</keyword>
<organism evidence="6 7">
    <name type="scientific">Talaromyces stipitatus (strain ATCC 10500 / CBS 375.48 / QM 6759 / NRRL 1006)</name>
    <name type="common">Penicillium stipitatum</name>
    <dbReference type="NCBI Taxonomy" id="441959"/>
    <lineage>
        <taxon>Eukaryota</taxon>
        <taxon>Fungi</taxon>
        <taxon>Dikarya</taxon>
        <taxon>Ascomycota</taxon>
        <taxon>Pezizomycotina</taxon>
        <taxon>Eurotiomycetes</taxon>
        <taxon>Eurotiomycetidae</taxon>
        <taxon>Eurotiales</taxon>
        <taxon>Trichocomaceae</taxon>
        <taxon>Talaromyces</taxon>
        <taxon>Talaromyces sect. Talaromyces</taxon>
    </lineage>
</organism>
<feature type="domain" description="HTH CENPB-type" evidence="5">
    <location>
        <begin position="60"/>
        <end position="129"/>
    </location>
</feature>
<evidence type="ECO:0000313" key="6">
    <source>
        <dbReference type="EMBL" id="EED15091.1"/>
    </source>
</evidence>
<evidence type="ECO:0000313" key="7">
    <source>
        <dbReference type="Proteomes" id="UP000001745"/>
    </source>
</evidence>
<proteinExistence type="predicted"/>
<comment type="subcellular location">
    <subcellularLocation>
        <location evidence="1">Nucleus</location>
    </subcellularLocation>
</comment>
<dbReference type="Gene3D" id="3.30.420.10">
    <property type="entry name" value="Ribonuclease H-like superfamily/Ribonuclease H"/>
    <property type="match status" value="1"/>
</dbReference>
<dbReference type="PANTHER" id="PTHR19303:SF62">
    <property type="entry name" value="HTH CENPB-TYPE DOMAIN-CONTAINING PROTEIN-RELATED"/>
    <property type="match status" value="1"/>
</dbReference>
<dbReference type="RefSeq" id="XP_002485044.1">
    <property type="nucleotide sequence ID" value="XM_002484999.1"/>
</dbReference>
<dbReference type="EMBL" id="EQ962657">
    <property type="protein sequence ID" value="EED15091.1"/>
    <property type="molecule type" value="Genomic_DNA"/>
</dbReference>
<gene>
    <name evidence="6" type="ORF">TSTA_045530</name>
</gene>
<dbReference type="GO" id="GO:0005634">
    <property type="term" value="C:nucleus"/>
    <property type="evidence" value="ECO:0007669"/>
    <property type="project" value="UniProtKB-SubCell"/>
</dbReference>
<dbReference type="eggNOG" id="KOG3105">
    <property type="taxonomic scope" value="Eukaryota"/>
</dbReference>
<dbReference type="OrthoDB" id="71166at2759"/>
<dbReference type="PROSITE" id="PS51253">
    <property type="entry name" value="HTH_CENPB"/>
    <property type="match status" value="1"/>
</dbReference>
<dbReference type="InterPro" id="IPR036397">
    <property type="entry name" value="RNaseH_sf"/>
</dbReference>